<dbReference type="Proteomes" id="UP000018888">
    <property type="component" value="Unassembled WGS sequence"/>
</dbReference>
<evidence type="ECO:0000313" key="3">
    <source>
        <dbReference type="Proteomes" id="UP000018888"/>
    </source>
</evidence>
<organism evidence="2 3">
    <name type="scientific">Rhizophagus irregularis (strain DAOM 181602 / DAOM 197198 / MUCL 43194)</name>
    <name type="common">Arbuscular mycorrhizal fungus</name>
    <name type="synonym">Glomus intraradices</name>
    <dbReference type="NCBI Taxonomy" id="747089"/>
    <lineage>
        <taxon>Eukaryota</taxon>
        <taxon>Fungi</taxon>
        <taxon>Fungi incertae sedis</taxon>
        <taxon>Mucoromycota</taxon>
        <taxon>Glomeromycotina</taxon>
        <taxon>Glomeromycetes</taxon>
        <taxon>Glomerales</taxon>
        <taxon>Glomeraceae</taxon>
        <taxon>Rhizophagus</taxon>
    </lineage>
</organism>
<feature type="region of interest" description="Disordered" evidence="1">
    <location>
        <begin position="90"/>
        <end position="114"/>
    </location>
</feature>
<proteinExistence type="predicted"/>
<dbReference type="EMBL" id="AUPC02000146">
    <property type="protein sequence ID" value="POG68873.1"/>
    <property type="molecule type" value="Genomic_DNA"/>
</dbReference>
<evidence type="ECO:0000256" key="1">
    <source>
        <dbReference type="SAM" id="MobiDB-lite"/>
    </source>
</evidence>
<dbReference type="AlphaFoldDB" id="A0A2P4PU00"/>
<reference evidence="2 3" key="1">
    <citation type="journal article" date="2013" name="Proc. Natl. Acad. Sci. U.S.A.">
        <title>Genome of an arbuscular mycorrhizal fungus provides insight into the oldest plant symbiosis.</title>
        <authorList>
            <person name="Tisserant E."/>
            <person name="Malbreil M."/>
            <person name="Kuo A."/>
            <person name="Kohler A."/>
            <person name="Symeonidi A."/>
            <person name="Balestrini R."/>
            <person name="Charron P."/>
            <person name="Duensing N."/>
            <person name="Frei Dit Frey N."/>
            <person name="Gianinazzi-Pearson V."/>
            <person name="Gilbert L.B."/>
            <person name="Handa Y."/>
            <person name="Herr J.R."/>
            <person name="Hijri M."/>
            <person name="Koul R."/>
            <person name="Kawaguchi M."/>
            <person name="Krajinski F."/>
            <person name="Lammers P.J."/>
            <person name="Masclaux F.G."/>
            <person name="Murat C."/>
            <person name="Morin E."/>
            <person name="Ndikumana S."/>
            <person name="Pagni M."/>
            <person name="Petitpierre D."/>
            <person name="Requena N."/>
            <person name="Rosikiewicz P."/>
            <person name="Riley R."/>
            <person name="Saito K."/>
            <person name="San Clemente H."/>
            <person name="Shapiro H."/>
            <person name="van Tuinen D."/>
            <person name="Becard G."/>
            <person name="Bonfante P."/>
            <person name="Paszkowski U."/>
            <person name="Shachar-Hill Y.Y."/>
            <person name="Tuskan G.A."/>
            <person name="Young P.W."/>
            <person name="Sanders I.R."/>
            <person name="Henrissat B."/>
            <person name="Rensing S.A."/>
            <person name="Grigoriev I.V."/>
            <person name="Corradi N."/>
            <person name="Roux C."/>
            <person name="Martin F."/>
        </authorList>
    </citation>
    <scope>NUCLEOTIDE SEQUENCE [LARGE SCALE GENOMIC DNA]</scope>
    <source>
        <strain evidence="2 3">DAOM 197198</strain>
    </source>
</reference>
<reference evidence="2 3" key="2">
    <citation type="journal article" date="2018" name="New Phytol.">
        <title>High intraspecific genome diversity in the model arbuscular mycorrhizal symbiont Rhizophagus irregularis.</title>
        <authorList>
            <person name="Chen E.C.H."/>
            <person name="Morin E."/>
            <person name="Beaudet D."/>
            <person name="Noel J."/>
            <person name="Yildirir G."/>
            <person name="Ndikumana S."/>
            <person name="Charron P."/>
            <person name="St-Onge C."/>
            <person name="Giorgi J."/>
            <person name="Kruger M."/>
            <person name="Marton T."/>
            <person name="Ropars J."/>
            <person name="Grigoriev I.V."/>
            <person name="Hainaut M."/>
            <person name="Henrissat B."/>
            <person name="Roux C."/>
            <person name="Martin F."/>
            <person name="Corradi N."/>
        </authorList>
    </citation>
    <scope>NUCLEOTIDE SEQUENCE [LARGE SCALE GENOMIC DNA]</scope>
    <source>
        <strain evidence="2 3">DAOM 197198</strain>
    </source>
</reference>
<keyword evidence="3" id="KW-1185">Reference proteome</keyword>
<accession>A0A2P4PU00</accession>
<evidence type="ECO:0000313" key="2">
    <source>
        <dbReference type="EMBL" id="POG68873.1"/>
    </source>
</evidence>
<sequence length="201" mass="23381">MPKGSLPEEALKEVQYRTPRAAGMGKKSAQPYVRHDMYILFITFCTTPCAAGMGKKSVWPLHRCSVHILFFYGRCTTRLMVELRSILAENDRTPENPPSYDEQSRKIENEEEPNSTVEELTFEPHIGTLLFPYRKVLEEMRSHHVEQESQRAQHLSHMLKWSVVDHSLFNDFEFVIRPAINMPLLESVLMETKINGFIMRL</sequence>
<protein>
    <submittedName>
        <fullName evidence="2">Uncharacterized protein</fullName>
    </submittedName>
</protein>
<comment type="caution">
    <text evidence="2">The sequence shown here is derived from an EMBL/GenBank/DDBJ whole genome shotgun (WGS) entry which is preliminary data.</text>
</comment>
<name>A0A2P4PU00_RHIID</name>
<dbReference type="VEuPathDB" id="FungiDB:RhiirFUN_010672"/>
<gene>
    <name evidence="2" type="ORF">GLOIN_2v1480495</name>
</gene>